<keyword evidence="1" id="KW-1133">Transmembrane helix</keyword>
<dbReference type="Proteomes" id="UP000655208">
    <property type="component" value="Unassembled WGS sequence"/>
</dbReference>
<keyword evidence="3" id="KW-1185">Reference proteome</keyword>
<evidence type="ECO:0000313" key="2">
    <source>
        <dbReference type="EMBL" id="GGM17220.1"/>
    </source>
</evidence>
<evidence type="ECO:0000313" key="3">
    <source>
        <dbReference type="Proteomes" id="UP000655208"/>
    </source>
</evidence>
<reference evidence="2" key="1">
    <citation type="journal article" date="2014" name="Int. J. Syst. Evol. Microbiol.">
        <title>Complete genome sequence of Corynebacterium casei LMG S-19264T (=DSM 44701T), isolated from a smear-ripened cheese.</title>
        <authorList>
            <consortium name="US DOE Joint Genome Institute (JGI-PGF)"/>
            <person name="Walter F."/>
            <person name="Albersmeier A."/>
            <person name="Kalinowski J."/>
            <person name="Ruckert C."/>
        </authorList>
    </citation>
    <scope>NUCLEOTIDE SEQUENCE</scope>
    <source>
        <strain evidence="2">CGMCC 4.7308</strain>
    </source>
</reference>
<sequence length="114" mass="12101">MALGLTLPLLPLRLSRWNAFGTLLAAAGLVSVAAGVVALWVLSHRPTAPSGPRAPVGLKVLTVIAACAVVTAVTFWFTADSVGWLAFGAMIPSMSMATRWADFGWQRQRRRTGP</sequence>
<evidence type="ECO:0000256" key="1">
    <source>
        <dbReference type="SAM" id="Phobius"/>
    </source>
</evidence>
<dbReference type="RefSeq" id="WP_188944784.1">
    <property type="nucleotide sequence ID" value="NZ_BMNA01000017.1"/>
</dbReference>
<comment type="caution">
    <text evidence="2">The sequence shown here is derived from an EMBL/GenBank/DDBJ whole genome shotgun (WGS) entry which is preliminary data.</text>
</comment>
<accession>A0A917TBV1</accession>
<keyword evidence="1" id="KW-0812">Transmembrane</keyword>
<keyword evidence="1" id="KW-0472">Membrane</keyword>
<feature type="transmembrane region" description="Helical" evidence="1">
    <location>
        <begin position="54"/>
        <end position="77"/>
    </location>
</feature>
<feature type="transmembrane region" description="Helical" evidence="1">
    <location>
        <begin position="20"/>
        <end position="42"/>
    </location>
</feature>
<name>A0A917TBV1_9ACTN</name>
<protein>
    <submittedName>
        <fullName evidence="2">Uncharacterized protein</fullName>
    </submittedName>
</protein>
<reference evidence="2" key="2">
    <citation type="submission" date="2020-09" db="EMBL/GenBank/DDBJ databases">
        <authorList>
            <person name="Sun Q."/>
            <person name="Zhou Y."/>
        </authorList>
    </citation>
    <scope>NUCLEOTIDE SEQUENCE</scope>
    <source>
        <strain evidence="2">CGMCC 4.7308</strain>
    </source>
</reference>
<dbReference type="EMBL" id="BMNA01000017">
    <property type="protein sequence ID" value="GGM17220.1"/>
    <property type="molecule type" value="Genomic_DNA"/>
</dbReference>
<proteinExistence type="predicted"/>
<dbReference type="AlphaFoldDB" id="A0A917TBV1"/>
<gene>
    <name evidence="2" type="ORF">GCM10011594_41610</name>
</gene>
<organism evidence="2 3">
    <name type="scientific">Nakamurella endophytica</name>
    <dbReference type="NCBI Taxonomy" id="1748367"/>
    <lineage>
        <taxon>Bacteria</taxon>
        <taxon>Bacillati</taxon>
        <taxon>Actinomycetota</taxon>
        <taxon>Actinomycetes</taxon>
        <taxon>Nakamurellales</taxon>
        <taxon>Nakamurellaceae</taxon>
        <taxon>Nakamurella</taxon>
    </lineage>
</organism>
<feature type="transmembrane region" description="Helical" evidence="1">
    <location>
        <begin position="83"/>
        <end position="101"/>
    </location>
</feature>